<proteinExistence type="predicted"/>
<organism evidence="3 4">
    <name type="scientific">Mobilitalea sibirica</name>
    <dbReference type="NCBI Taxonomy" id="1462919"/>
    <lineage>
        <taxon>Bacteria</taxon>
        <taxon>Bacillati</taxon>
        <taxon>Bacillota</taxon>
        <taxon>Clostridia</taxon>
        <taxon>Lachnospirales</taxon>
        <taxon>Lachnospiraceae</taxon>
        <taxon>Mobilitalea</taxon>
    </lineage>
</organism>
<dbReference type="InterPro" id="IPR029787">
    <property type="entry name" value="Nucleotide_cyclase"/>
</dbReference>
<dbReference type="RefSeq" id="WP_197659791.1">
    <property type="nucleotide sequence ID" value="NZ_JAEAGR010000001.1"/>
</dbReference>
<dbReference type="InterPro" id="IPR000160">
    <property type="entry name" value="GGDEF_dom"/>
</dbReference>
<dbReference type="Pfam" id="PF00990">
    <property type="entry name" value="GGDEF"/>
    <property type="match status" value="1"/>
</dbReference>
<dbReference type="InterPro" id="IPR043128">
    <property type="entry name" value="Rev_trsase/Diguanyl_cyclase"/>
</dbReference>
<dbReference type="PANTHER" id="PTHR45138">
    <property type="entry name" value="REGULATORY COMPONENTS OF SENSORY TRANSDUCTION SYSTEM"/>
    <property type="match status" value="1"/>
</dbReference>
<dbReference type="SUPFAM" id="SSF55073">
    <property type="entry name" value="Nucleotide cyclase"/>
    <property type="match status" value="1"/>
</dbReference>
<name>A0A8J7GX31_9FIRM</name>
<protein>
    <submittedName>
        <fullName evidence="3">Diguanylate cyclase</fullName>
    </submittedName>
</protein>
<sequence length="340" mass="39866">MKKSLVLIIILITAFSITIFDILSRFNVAKQFENDAETINNLGKIRGAIQRLLKLETNNVERDDLIISIENYVNQFLFDSKNSPLVDNLKFNEIYQRWNKLKQEIYKYRELNNQEQREWLLLESEKIWDLADTIVNEAQFYSEIKLHKYRVLIVASCMNLILVILLIGFVKFYVHDKLERLVNKDALTNVYNRHYLNEALSNEFDKAERTTEEFSIIMFDIDNFKKVNDKFGHALGDYTLREVAKAAGRSIRKYDILARYGGEEFMIILPATNHEQAIIIAERIRHRIENLILKKVRQVTVSLGVATVQEEDTLIELQKRADTALYRAKKKGKNRVETVD</sequence>
<keyword evidence="1" id="KW-0472">Membrane</keyword>
<evidence type="ECO:0000256" key="1">
    <source>
        <dbReference type="SAM" id="Phobius"/>
    </source>
</evidence>
<evidence type="ECO:0000313" key="4">
    <source>
        <dbReference type="Proteomes" id="UP000623269"/>
    </source>
</evidence>
<dbReference type="EMBL" id="JAEAGR010000001">
    <property type="protein sequence ID" value="MBH1939579.1"/>
    <property type="molecule type" value="Genomic_DNA"/>
</dbReference>
<keyword evidence="1" id="KW-1133">Transmembrane helix</keyword>
<dbReference type="CDD" id="cd01949">
    <property type="entry name" value="GGDEF"/>
    <property type="match status" value="1"/>
</dbReference>
<comment type="caution">
    <text evidence="3">The sequence shown here is derived from an EMBL/GenBank/DDBJ whole genome shotgun (WGS) entry which is preliminary data.</text>
</comment>
<dbReference type="GO" id="GO:0052621">
    <property type="term" value="F:diguanylate cyclase activity"/>
    <property type="evidence" value="ECO:0007669"/>
    <property type="project" value="TreeGrafter"/>
</dbReference>
<dbReference type="InterPro" id="IPR050469">
    <property type="entry name" value="Diguanylate_Cyclase"/>
</dbReference>
<dbReference type="AlphaFoldDB" id="A0A8J7GX31"/>
<reference evidence="3" key="1">
    <citation type="submission" date="2020-12" db="EMBL/GenBank/DDBJ databases">
        <title>M. sibirica DSM 26468T genome.</title>
        <authorList>
            <person name="Thieme N."/>
            <person name="Rettenmaier R."/>
            <person name="Zverlov V."/>
            <person name="Liebl W."/>
        </authorList>
    </citation>
    <scope>NUCLEOTIDE SEQUENCE</scope>
    <source>
        <strain evidence="3">DSM 26468</strain>
    </source>
</reference>
<keyword evidence="1" id="KW-0812">Transmembrane</keyword>
<feature type="transmembrane region" description="Helical" evidence="1">
    <location>
        <begin position="151"/>
        <end position="174"/>
    </location>
</feature>
<accession>A0A8J7GX31</accession>
<dbReference type="Proteomes" id="UP000623269">
    <property type="component" value="Unassembled WGS sequence"/>
</dbReference>
<evidence type="ECO:0000313" key="3">
    <source>
        <dbReference type="EMBL" id="MBH1939579.1"/>
    </source>
</evidence>
<gene>
    <name evidence="3" type="ORF">I5677_01570</name>
</gene>
<dbReference type="PROSITE" id="PS50887">
    <property type="entry name" value="GGDEF"/>
    <property type="match status" value="1"/>
</dbReference>
<dbReference type="SMART" id="SM00267">
    <property type="entry name" value="GGDEF"/>
    <property type="match status" value="1"/>
</dbReference>
<dbReference type="NCBIfam" id="TIGR00254">
    <property type="entry name" value="GGDEF"/>
    <property type="match status" value="1"/>
</dbReference>
<dbReference type="PANTHER" id="PTHR45138:SF9">
    <property type="entry name" value="DIGUANYLATE CYCLASE DGCM-RELATED"/>
    <property type="match status" value="1"/>
</dbReference>
<dbReference type="FunFam" id="3.30.70.270:FF:000001">
    <property type="entry name" value="Diguanylate cyclase domain protein"/>
    <property type="match status" value="1"/>
</dbReference>
<keyword evidence="4" id="KW-1185">Reference proteome</keyword>
<feature type="domain" description="GGDEF" evidence="2">
    <location>
        <begin position="212"/>
        <end position="340"/>
    </location>
</feature>
<evidence type="ECO:0000259" key="2">
    <source>
        <dbReference type="PROSITE" id="PS50887"/>
    </source>
</evidence>
<dbReference type="Gene3D" id="3.30.70.270">
    <property type="match status" value="1"/>
</dbReference>